<dbReference type="RefSeq" id="WP_130483560.1">
    <property type="nucleotide sequence ID" value="NZ_SGWV01000012.1"/>
</dbReference>
<sequence>MQGPLRRWLTGYGLAYILSLALLCVSWLTPAAQGDLTRLAGLAEHDFHARDQQAVVPVAHLVSVSLNKADVLVIGDSFSTSSNGERRTGLAWQAQLVAAGLAVATLHWDAVRPLCPDFETRLRQSGFQGHTVILQSVERNVANRLTGDANCPVARPLGDSAHVTQAVEMSVTPAIAFHAHANLLHGAATWFNTRQARRAEAPIQLTAPFANEAVRVVPLPDGCRWFSHLQCERGLFLAADVHARPLSAELVDVMRQRNSAPSPWRVVWAIVPDKSTFYGVREAESPQAPLHFANLALAGLGPDLFSALNDLRRDRRDVYLPNDSHLSPVGYQQMGNAILSWIAGR</sequence>
<gene>
    <name evidence="2" type="ORF">EV685_3753</name>
</gene>
<dbReference type="Proteomes" id="UP000293433">
    <property type="component" value="Unassembled WGS sequence"/>
</dbReference>
<reference evidence="2 3" key="1">
    <citation type="submission" date="2019-02" db="EMBL/GenBank/DDBJ databases">
        <title>Genomic Encyclopedia of Type Strains, Phase IV (KMG-IV): sequencing the most valuable type-strain genomes for metagenomic binning, comparative biology and taxonomic classification.</title>
        <authorList>
            <person name="Goeker M."/>
        </authorList>
    </citation>
    <scope>NUCLEOTIDE SEQUENCE [LARGE SCALE GENOMIC DNA]</scope>
    <source>
        <strain evidence="2 3">DSM 10617</strain>
    </source>
</reference>
<organism evidence="2 3">
    <name type="scientific">Sphaerotilus mobilis</name>
    <dbReference type="NCBI Taxonomy" id="47994"/>
    <lineage>
        <taxon>Bacteria</taxon>
        <taxon>Pseudomonadati</taxon>
        <taxon>Pseudomonadota</taxon>
        <taxon>Betaproteobacteria</taxon>
        <taxon>Burkholderiales</taxon>
        <taxon>Sphaerotilaceae</taxon>
        <taxon>Sphaerotilus</taxon>
    </lineage>
</organism>
<keyword evidence="3" id="KW-1185">Reference proteome</keyword>
<keyword evidence="1" id="KW-0472">Membrane</keyword>
<dbReference type="OrthoDB" id="7064412at2"/>
<evidence type="ECO:0000256" key="1">
    <source>
        <dbReference type="SAM" id="Phobius"/>
    </source>
</evidence>
<keyword evidence="1" id="KW-0812">Transmembrane</keyword>
<evidence type="ECO:0000313" key="2">
    <source>
        <dbReference type="EMBL" id="RZS47543.1"/>
    </source>
</evidence>
<dbReference type="EMBL" id="SGWV01000012">
    <property type="protein sequence ID" value="RZS47543.1"/>
    <property type="molecule type" value="Genomic_DNA"/>
</dbReference>
<evidence type="ECO:0008006" key="4">
    <source>
        <dbReference type="Google" id="ProtNLM"/>
    </source>
</evidence>
<accession>A0A4V2EV57</accession>
<dbReference type="AlphaFoldDB" id="A0A4V2EV57"/>
<feature type="transmembrane region" description="Helical" evidence="1">
    <location>
        <begin position="12"/>
        <end position="29"/>
    </location>
</feature>
<proteinExistence type="predicted"/>
<comment type="caution">
    <text evidence="2">The sequence shown here is derived from an EMBL/GenBank/DDBJ whole genome shotgun (WGS) entry which is preliminary data.</text>
</comment>
<protein>
    <recommendedName>
        <fullName evidence="4">AlgX/AlgJ SGNH hydrolase-like domain-containing protein</fullName>
    </recommendedName>
</protein>
<evidence type="ECO:0000313" key="3">
    <source>
        <dbReference type="Proteomes" id="UP000293433"/>
    </source>
</evidence>
<name>A0A4V2EV57_9BURK</name>
<keyword evidence="1" id="KW-1133">Transmembrane helix</keyword>